<keyword evidence="2" id="KW-1185">Reference proteome</keyword>
<reference evidence="1 2" key="1">
    <citation type="submission" date="2019-02" db="EMBL/GenBank/DDBJ databases">
        <title>Genomic Encyclopedia of Type Strains, Phase IV (KMG-IV): sequencing the most valuable type-strain genomes for metagenomic binning, comparative biology and taxonomic classification.</title>
        <authorList>
            <person name="Goeker M."/>
        </authorList>
    </citation>
    <scope>NUCLEOTIDE SEQUENCE [LARGE SCALE GENOMIC DNA]</scope>
    <source>
        <strain evidence="1 2">DSM 101727</strain>
    </source>
</reference>
<name>A0A4Q7L743_9PSEU</name>
<dbReference type="RefSeq" id="WP_130342775.1">
    <property type="nucleotide sequence ID" value="NZ_SGWQ01000001.1"/>
</dbReference>
<dbReference type="AlphaFoldDB" id="A0A4Q7L743"/>
<sequence>MTNDHAGLPEPFLGEDGFPLVLRHIRAEVESRGGRIEGTGLAWRLTHPDLPDLAVEFTEDGEVIIDAGDGAGLDVHCDAAWRIGPAERPWAHVEDVLLAFLEGGFTYTTWTDERGEIRKWRIRLVGSHHDEAGGLGVPTDDSWTAAESRYPAWPGASSQTSRG</sequence>
<accession>A0A4Q7L743</accession>
<evidence type="ECO:0000313" key="2">
    <source>
        <dbReference type="Proteomes" id="UP000294257"/>
    </source>
</evidence>
<dbReference type="EMBL" id="SGWQ01000001">
    <property type="protein sequence ID" value="RZS45205.1"/>
    <property type="molecule type" value="Genomic_DNA"/>
</dbReference>
<dbReference type="Proteomes" id="UP000294257">
    <property type="component" value="Unassembled WGS sequence"/>
</dbReference>
<evidence type="ECO:0000313" key="1">
    <source>
        <dbReference type="EMBL" id="RZS45205.1"/>
    </source>
</evidence>
<dbReference type="OrthoDB" id="3430702at2"/>
<proteinExistence type="predicted"/>
<protein>
    <submittedName>
        <fullName evidence="1">Uncharacterized protein</fullName>
    </submittedName>
</protein>
<comment type="caution">
    <text evidence="1">The sequence shown here is derived from an EMBL/GenBank/DDBJ whole genome shotgun (WGS) entry which is preliminary data.</text>
</comment>
<gene>
    <name evidence="1" type="ORF">EV193_1011092</name>
</gene>
<organism evidence="1 2">
    <name type="scientific">Herbihabitans rhizosphaerae</name>
    <dbReference type="NCBI Taxonomy" id="1872711"/>
    <lineage>
        <taxon>Bacteria</taxon>
        <taxon>Bacillati</taxon>
        <taxon>Actinomycetota</taxon>
        <taxon>Actinomycetes</taxon>
        <taxon>Pseudonocardiales</taxon>
        <taxon>Pseudonocardiaceae</taxon>
        <taxon>Herbihabitans</taxon>
    </lineage>
</organism>